<organism evidence="6 7">
    <name type="scientific">Amniculicola lignicola CBS 123094</name>
    <dbReference type="NCBI Taxonomy" id="1392246"/>
    <lineage>
        <taxon>Eukaryota</taxon>
        <taxon>Fungi</taxon>
        <taxon>Dikarya</taxon>
        <taxon>Ascomycota</taxon>
        <taxon>Pezizomycotina</taxon>
        <taxon>Dothideomycetes</taxon>
        <taxon>Pleosporomycetidae</taxon>
        <taxon>Pleosporales</taxon>
        <taxon>Amniculicolaceae</taxon>
        <taxon>Amniculicola</taxon>
    </lineage>
</organism>
<evidence type="ECO:0000256" key="3">
    <source>
        <dbReference type="ARBA" id="ARBA00022777"/>
    </source>
</evidence>
<evidence type="ECO:0000256" key="2">
    <source>
        <dbReference type="ARBA" id="ARBA00022741"/>
    </source>
</evidence>
<dbReference type="InterPro" id="IPR051681">
    <property type="entry name" value="Ser/Thr_Kinases-Pseudokinases"/>
</dbReference>
<evidence type="ECO:0000313" key="7">
    <source>
        <dbReference type="Proteomes" id="UP000799779"/>
    </source>
</evidence>
<reference evidence="6" key="1">
    <citation type="journal article" date="2020" name="Stud. Mycol.">
        <title>101 Dothideomycetes genomes: a test case for predicting lifestyles and emergence of pathogens.</title>
        <authorList>
            <person name="Haridas S."/>
            <person name="Albert R."/>
            <person name="Binder M."/>
            <person name="Bloem J."/>
            <person name="Labutti K."/>
            <person name="Salamov A."/>
            <person name="Andreopoulos B."/>
            <person name="Baker S."/>
            <person name="Barry K."/>
            <person name="Bills G."/>
            <person name="Bluhm B."/>
            <person name="Cannon C."/>
            <person name="Castanera R."/>
            <person name="Culley D."/>
            <person name="Daum C."/>
            <person name="Ezra D."/>
            <person name="Gonzalez J."/>
            <person name="Henrissat B."/>
            <person name="Kuo A."/>
            <person name="Liang C."/>
            <person name="Lipzen A."/>
            <person name="Lutzoni F."/>
            <person name="Magnuson J."/>
            <person name="Mondo S."/>
            <person name="Nolan M."/>
            <person name="Ohm R."/>
            <person name="Pangilinan J."/>
            <person name="Park H.-J."/>
            <person name="Ramirez L."/>
            <person name="Alfaro M."/>
            <person name="Sun H."/>
            <person name="Tritt A."/>
            <person name="Yoshinaga Y."/>
            <person name="Zwiers L.-H."/>
            <person name="Turgeon B."/>
            <person name="Goodwin S."/>
            <person name="Spatafora J."/>
            <person name="Crous P."/>
            <person name="Grigoriev I."/>
        </authorList>
    </citation>
    <scope>NUCLEOTIDE SEQUENCE</scope>
    <source>
        <strain evidence="6">CBS 123094</strain>
    </source>
</reference>
<dbReference type="InterPro" id="IPR000719">
    <property type="entry name" value="Prot_kinase_dom"/>
</dbReference>
<gene>
    <name evidence="6" type="ORF">P154DRAFT_522401</name>
</gene>
<evidence type="ECO:0000259" key="5">
    <source>
        <dbReference type="PROSITE" id="PS50011"/>
    </source>
</evidence>
<keyword evidence="4" id="KW-0067">ATP-binding</keyword>
<dbReference type="PROSITE" id="PS50011">
    <property type="entry name" value="PROTEIN_KINASE_DOM"/>
    <property type="match status" value="1"/>
</dbReference>
<name>A0A6A5WFU5_9PLEO</name>
<dbReference type="AlphaFoldDB" id="A0A6A5WFU5"/>
<dbReference type="Pfam" id="PF00069">
    <property type="entry name" value="Pkinase"/>
    <property type="match status" value="1"/>
</dbReference>
<dbReference type="PANTHER" id="PTHR44329:SF288">
    <property type="entry name" value="MITOGEN-ACTIVATED PROTEIN KINASE KINASE KINASE 20"/>
    <property type="match status" value="1"/>
</dbReference>
<protein>
    <submittedName>
        <fullName evidence="6">Kinase-like protein</fullName>
    </submittedName>
</protein>
<feature type="domain" description="Protein kinase" evidence="5">
    <location>
        <begin position="15"/>
        <end position="240"/>
    </location>
</feature>
<keyword evidence="7" id="KW-1185">Reference proteome</keyword>
<evidence type="ECO:0000313" key="6">
    <source>
        <dbReference type="EMBL" id="KAF2000502.1"/>
    </source>
</evidence>
<dbReference type="PANTHER" id="PTHR44329">
    <property type="entry name" value="SERINE/THREONINE-PROTEIN KINASE TNNI3K-RELATED"/>
    <property type="match status" value="1"/>
</dbReference>
<sequence length="240" mass="27317">MKEHTQPPLPPSIDYQSLVFLAAGGSGIVYAIDEKRVLKEFYNEGIDVERRAFQRLGLHVNIVKCFGAIDKGLILERGQSIRTVIRESGADQIPLDTKIRWLQEAAEGTRYMHDNNIIHADIGCNNWIIVQGRLKIIDFEGCSIDGEEAGACYEWFSYKELTPAISRKTDIFAFGCAIYEVITGRQPHDELPESDDRRFRVKQLYAENLFPNVENLPLGDLMQGCWHGTFNSMHEVLQEL</sequence>
<dbReference type="OrthoDB" id="1668230at2759"/>
<dbReference type="Proteomes" id="UP000799779">
    <property type="component" value="Unassembled WGS sequence"/>
</dbReference>
<dbReference type="Gene3D" id="1.10.510.10">
    <property type="entry name" value="Transferase(Phosphotransferase) domain 1"/>
    <property type="match status" value="1"/>
</dbReference>
<evidence type="ECO:0000256" key="1">
    <source>
        <dbReference type="ARBA" id="ARBA00022679"/>
    </source>
</evidence>
<dbReference type="GO" id="GO:0004674">
    <property type="term" value="F:protein serine/threonine kinase activity"/>
    <property type="evidence" value="ECO:0007669"/>
    <property type="project" value="TreeGrafter"/>
</dbReference>
<dbReference type="EMBL" id="ML977588">
    <property type="protein sequence ID" value="KAF2000502.1"/>
    <property type="molecule type" value="Genomic_DNA"/>
</dbReference>
<proteinExistence type="predicted"/>
<keyword evidence="2" id="KW-0547">Nucleotide-binding</keyword>
<dbReference type="InterPro" id="IPR011009">
    <property type="entry name" value="Kinase-like_dom_sf"/>
</dbReference>
<keyword evidence="1" id="KW-0808">Transferase</keyword>
<dbReference type="SUPFAM" id="SSF56112">
    <property type="entry name" value="Protein kinase-like (PK-like)"/>
    <property type="match status" value="1"/>
</dbReference>
<keyword evidence="3 6" id="KW-0418">Kinase</keyword>
<dbReference type="GO" id="GO:0005524">
    <property type="term" value="F:ATP binding"/>
    <property type="evidence" value="ECO:0007669"/>
    <property type="project" value="UniProtKB-KW"/>
</dbReference>
<accession>A0A6A5WFU5</accession>
<evidence type="ECO:0000256" key="4">
    <source>
        <dbReference type="ARBA" id="ARBA00022840"/>
    </source>
</evidence>